<dbReference type="PROSITE" id="PS50119">
    <property type="entry name" value="ZF_BBOX"/>
    <property type="match status" value="1"/>
</dbReference>
<keyword evidence="3" id="KW-0862">Zinc</keyword>
<evidence type="ECO:0000256" key="3">
    <source>
        <dbReference type="ARBA" id="ARBA00022833"/>
    </source>
</evidence>
<feature type="compositionally biased region" description="Gly residues" evidence="5">
    <location>
        <begin position="1"/>
        <end position="11"/>
    </location>
</feature>
<dbReference type="SUPFAM" id="SSF57845">
    <property type="entry name" value="B-box zinc-binding domain"/>
    <property type="match status" value="1"/>
</dbReference>
<name>A0A8C0BND1_9AVES</name>
<evidence type="ECO:0000256" key="2">
    <source>
        <dbReference type="ARBA" id="ARBA00022771"/>
    </source>
</evidence>
<dbReference type="Pfam" id="PF00643">
    <property type="entry name" value="zf-B_box"/>
    <property type="match status" value="1"/>
</dbReference>
<feature type="region of interest" description="Disordered" evidence="5">
    <location>
        <begin position="1"/>
        <end position="26"/>
    </location>
</feature>
<organism evidence="7 8">
    <name type="scientific">Buteo japonicus</name>
    <dbReference type="NCBI Taxonomy" id="224669"/>
    <lineage>
        <taxon>Eukaryota</taxon>
        <taxon>Metazoa</taxon>
        <taxon>Chordata</taxon>
        <taxon>Craniata</taxon>
        <taxon>Vertebrata</taxon>
        <taxon>Euteleostomi</taxon>
        <taxon>Archelosauria</taxon>
        <taxon>Archosauria</taxon>
        <taxon>Dinosauria</taxon>
        <taxon>Saurischia</taxon>
        <taxon>Theropoda</taxon>
        <taxon>Coelurosauria</taxon>
        <taxon>Aves</taxon>
        <taxon>Neognathae</taxon>
        <taxon>Neoaves</taxon>
        <taxon>Telluraves</taxon>
        <taxon>Accipitrimorphae</taxon>
        <taxon>Accipitriformes</taxon>
        <taxon>Accipitridae</taxon>
        <taxon>Accipitrinae</taxon>
        <taxon>Buteo</taxon>
    </lineage>
</organism>
<dbReference type="SMART" id="SM00336">
    <property type="entry name" value="BBOX"/>
    <property type="match status" value="1"/>
</dbReference>
<dbReference type="InterPro" id="IPR000315">
    <property type="entry name" value="Znf_B-box"/>
</dbReference>
<dbReference type="CDD" id="cd19769">
    <property type="entry name" value="Bbox2_TRIM16-like"/>
    <property type="match status" value="1"/>
</dbReference>
<evidence type="ECO:0000259" key="6">
    <source>
        <dbReference type="PROSITE" id="PS50119"/>
    </source>
</evidence>
<keyword evidence="8" id="KW-1185">Reference proteome</keyword>
<keyword evidence="2 4" id="KW-0863">Zinc-finger</keyword>
<proteinExistence type="predicted"/>
<dbReference type="PANTHER" id="PTHR25465">
    <property type="entry name" value="B-BOX DOMAIN CONTAINING"/>
    <property type="match status" value="1"/>
</dbReference>
<evidence type="ECO:0000256" key="5">
    <source>
        <dbReference type="SAM" id="MobiDB-lite"/>
    </source>
</evidence>
<dbReference type="PANTHER" id="PTHR25465:SF77">
    <property type="entry name" value="E3 UBIQUITIN_ISG15 LIGASE TRIM25"/>
    <property type="match status" value="1"/>
</dbReference>
<reference evidence="7" key="1">
    <citation type="submission" date="2025-08" db="UniProtKB">
        <authorList>
            <consortium name="Ensembl"/>
        </authorList>
    </citation>
    <scope>IDENTIFICATION</scope>
</reference>
<feature type="domain" description="B box-type" evidence="6">
    <location>
        <begin position="21"/>
        <end position="62"/>
    </location>
</feature>
<keyword evidence="1" id="KW-0479">Metal-binding</keyword>
<dbReference type="Gene3D" id="3.30.160.60">
    <property type="entry name" value="Classic Zinc Finger"/>
    <property type="match status" value="1"/>
</dbReference>
<accession>A0A8C0BND1</accession>
<evidence type="ECO:0000313" key="8">
    <source>
        <dbReference type="Proteomes" id="UP000694555"/>
    </source>
</evidence>
<sequence length="105" mass="11014">PPTGPRGGLGPGTATQPEGSGGNRRCPQHGKLLESYCRTDSVCICVLCSVASPHRKHKIDTLEEAFGQAQVRGCQDSSPGTHCARKTAGVCGVESCPQHRDETSL</sequence>
<evidence type="ECO:0000256" key="4">
    <source>
        <dbReference type="PROSITE-ProRule" id="PRU00024"/>
    </source>
</evidence>
<dbReference type="GO" id="GO:0008270">
    <property type="term" value="F:zinc ion binding"/>
    <property type="evidence" value="ECO:0007669"/>
    <property type="project" value="UniProtKB-KW"/>
</dbReference>
<evidence type="ECO:0000256" key="1">
    <source>
        <dbReference type="ARBA" id="ARBA00022723"/>
    </source>
</evidence>
<dbReference type="InterPro" id="IPR051051">
    <property type="entry name" value="E3_ubiq-ligase_TRIM/RNF"/>
</dbReference>
<dbReference type="Ensembl" id="ENSBJAT00000019312.1">
    <property type="protein sequence ID" value="ENSBJAP00000018792.1"/>
    <property type="gene ID" value="ENSBJAG00000012359.1"/>
</dbReference>
<evidence type="ECO:0000313" key="7">
    <source>
        <dbReference type="Ensembl" id="ENSBJAP00000018792.1"/>
    </source>
</evidence>
<dbReference type="Proteomes" id="UP000694555">
    <property type="component" value="Unplaced"/>
</dbReference>
<protein>
    <recommendedName>
        <fullName evidence="6">B box-type domain-containing protein</fullName>
    </recommendedName>
</protein>
<reference evidence="7" key="2">
    <citation type="submission" date="2025-09" db="UniProtKB">
        <authorList>
            <consortium name="Ensembl"/>
        </authorList>
    </citation>
    <scope>IDENTIFICATION</scope>
</reference>
<dbReference type="AlphaFoldDB" id="A0A8C0BND1"/>